<accession>A0ABQ5UV95</accession>
<sequence length="358" mass="37578">MRILNLTLLSTILAAPAFAADLGTYRPGTPYHSTVVPGADVCESQCAGDARCRGWNYVKAVPSAPGVCEFQSSVGQPISSAVSISGISPSATPMPGRVVAGDTHTIRVGTAVTPIPEQRRIVRQAVPAQSGAHQPATYRSAAPQGLQPMLDTQARIVRPAQQPAPAPRGRARTAPQSQQFRSPQPQAPFRAQIPGQMQPGYGQIATAQPVIAQPALRQGRPPIGQPIPAPETYPASQGSGYQSQTVQPKMSQAPVYQGQMNQGQPYQGPISQGPISQGPIYQGQPVQSPMAGARQASPQAMPRSSVTRPIGFHQGQAASPSLYGHLNDDVPRAAAPVTQGYAQPVTPIDQTQLAGARR</sequence>
<feature type="region of interest" description="Disordered" evidence="1">
    <location>
        <begin position="160"/>
        <end position="192"/>
    </location>
</feature>
<feature type="signal peptide" evidence="2">
    <location>
        <begin position="1"/>
        <end position="19"/>
    </location>
</feature>
<comment type="caution">
    <text evidence="3">The sequence shown here is derived from an EMBL/GenBank/DDBJ whole genome shotgun (WGS) entry which is preliminary data.</text>
</comment>
<feature type="compositionally biased region" description="Polar residues" evidence="1">
    <location>
        <begin position="348"/>
        <end position="358"/>
    </location>
</feature>
<reference evidence="3" key="1">
    <citation type="journal article" date="2014" name="Int. J. Syst. Evol. Microbiol.">
        <title>Complete genome of a new Firmicutes species belonging to the dominant human colonic microbiota ('Ruminococcus bicirculans') reveals two chromosomes and a selective capacity to utilize plant glucans.</title>
        <authorList>
            <consortium name="NISC Comparative Sequencing Program"/>
            <person name="Wegmann U."/>
            <person name="Louis P."/>
            <person name="Goesmann A."/>
            <person name="Henrissat B."/>
            <person name="Duncan S.H."/>
            <person name="Flint H.J."/>
        </authorList>
    </citation>
    <scope>NUCLEOTIDE SEQUENCE</scope>
    <source>
        <strain evidence="3">NBRC 108216</strain>
    </source>
</reference>
<name>A0ABQ5UV95_9PROT</name>
<gene>
    <name evidence="3" type="ORF">GCM10007854_01280</name>
</gene>
<protein>
    <recommendedName>
        <fullName evidence="5">Apple domain-containing protein</fullName>
    </recommendedName>
</protein>
<evidence type="ECO:0000256" key="1">
    <source>
        <dbReference type="SAM" id="MobiDB-lite"/>
    </source>
</evidence>
<keyword evidence="2" id="KW-0732">Signal</keyword>
<evidence type="ECO:0000313" key="4">
    <source>
        <dbReference type="Proteomes" id="UP001161390"/>
    </source>
</evidence>
<reference evidence="3" key="2">
    <citation type="submission" date="2023-01" db="EMBL/GenBank/DDBJ databases">
        <title>Draft genome sequence of Algimonas porphyrae strain NBRC 108216.</title>
        <authorList>
            <person name="Sun Q."/>
            <person name="Mori K."/>
        </authorList>
    </citation>
    <scope>NUCLEOTIDE SEQUENCE</scope>
    <source>
        <strain evidence="3">NBRC 108216</strain>
    </source>
</reference>
<dbReference type="Proteomes" id="UP001161390">
    <property type="component" value="Unassembled WGS sequence"/>
</dbReference>
<organism evidence="3 4">
    <name type="scientific">Algimonas porphyrae</name>
    <dbReference type="NCBI Taxonomy" id="1128113"/>
    <lineage>
        <taxon>Bacteria</taxon>
        <taxon>Pseudomonadati</taxon>
        <taxon>Pseudomonadota</taxon>
        <taxon>Alphaproteobacteria</taxon>
        <taxon>Maricaulales</taxon>
        <taxon>Robiginitomaculaceae</taxon>
        <taxon>Algimonas</taxon>
    </lineage>
</organism>
<feature type="compositionally biased region" description="Polar residues" evidence="1">
    <location>
        <begin position="234"/>
        <end position="245"/>
    </location>
</feature>
<evidence type="ECO:0008006" key="5">
    <source>
        <dbReference type="Google" id="ProtNLM"/>
    </source>
</evidence>
<feature type="compositionally biased region" description="Polar residues" evidence="1">
    <location>
        <begin position="259"/>
        <end position="275"/>
    </location>
</feature>
<feature type="compositionally biased region" description="Polar residues" evidence="1">
    <location>
        <begin position="296"/>
        <end position="307"/>
    </location>
</feature>
<feature type="compositionally biased region" description="Low complexity" evidence="1">
    <location>
        <begin position="172"/>
        <end position="190"/>
    </location>
</feature>
<feature type="region of interest" description="Disordered" evidence="1">
    <location>
        <begin position="217"/>
        <end position="245"/>
    </location>
</feature>
<dbReference type="EMBL" id="BSNJ01000001">
    <property type="protein sequence ID" value="GLQ19173.1"/>
    <property type="molecule type" value="Genomic_DNA"/>
</dbReference>
<feature type="region of interest" description="Disordered" evidence="1">
    <location>
        <begin position="259"/>
        <end position="358"/>
    </location>
</feature>
<keyword evidence="4" id="KW-1185">Reference proteome</keyword>
<proteinExistence type="predicted"/>
<dbReference type="Gene3D" id="3.50.4.10">
    <property type="entry name" value="Hepatocyte Growth Factor"/>
    <property type="match status" value="1"/>
</dbReference>
<evidence type="ECO:0000313" key="3">
    <source>
        <dbReference type="EMBL" id="GLQ19173.1"/>
    </source>
</evidence>
<feature type="chain" id="PRO_5046614134" description="Apple domain-containing protein" evidence="2">
    <location>
        <begin position="20"/>
        <end position="358"/>
    </location>
</feature>
<evidence type="ECO:0000256" key="2">
    <source>
        <dbReference type="SAM" id="SignalP"/>
    </source>
</evidence>